<evidence type="ECO:0000256" key="2">
    <source>
        <dbReference type="SAM" id="MobiDB-lite"/>
    </source>
</evidence>
<evidence type="ECO:0000313" key="5">
    <source>
        <dbReference type="EMBL" id="CAF1094826.1"/>
    </source>
</evidence>
<dbReference type="InterPro" id="IPR036236">
    <property type="entry name" value="Znf_C2H2_sf"/>
</dbReference>
<dbReference type="Gene3D" id="3.30.160.60">
    <property type="entry name" value="Classic Zinc Finger"/>
    <property type="match status" value="1"/>
</dbReference>
<dbReference type="InterPro" id="IPR055303">
    <property type="entry name" value="ATMIN"/>
</dbReference>
<evidence type="ECO:0000313" key="7">
    <source>
        <dbReference type="Proteomes" id="UP000663870"/>
    </source>
</evidence>
<gene>
    <name evidence="5" type="ORF">JXQ802_LOCUS18889</name>
    <name evidence="4" type="ORF">PYM288_LOCUS5904</name>
</gene>
<keyword evidence="1" id="KW-0862">Zinc</keyword>
<feature type="compositionally biased region" description="Basic residues" evidence="2">
    <location>
        <begin position="205"/>
        <end position="215"/>
    </location>
</feature>
<keyword evidence="7" id="KW-1185">Reference proteome</keyword>
<dbReference type="GO" id="GO:0008270">
    <property type="term" value="F:zinc ion binding"/>
    <property type="evidence" value="ECO:0007669"/>
    <property type="project" value="UniProtKB-KW"/>
</dbReference>
<protein>
    <recommendedName>
        <fullName evidence="3">C2H2-type domain-containing protein</fullName>
    </recommendedName>
</protein>
<dbReference type="AlphaFoldDB" id="A0A813US89"/>
<dbReference type="PROSITE" id="PS00028">
    <property type="entry name" value="ZINC_FINGER_C2H2_1"/>
    <property type="match status" value="1"/>
</dbReference>
<dbReference type="GO" id="GO:0000976">
    <property type="term" value="F:transcription cis-regulatory region binding"/>
    <property type="evidence" value="ECO:0007669"/>
    <property type="project" value="InterPro"/>
</dbReference>
<proteinExistence type="predicted"/>
<feature type="domain" description="C2H2-type" evidence="3">
    <location>
        <begin position="157"/>
        <end position="185"/>
    </location>
</feature>
<dbReference type="Proteomes" id="UP000663854">
    <property type="component" value="Unassembled WGS sequence"/>
</dbReference>
<feature type="domain" description="C2H2-type" evidence="3">
    <location>
        <begin position="129"/>
        <end position="154"/>
    </location>
</feature>
<keyword evidence="1" id="KW-0479">Metal-binding</keyword>
<dbReference type="GO" id="GO:0005634">
    <property type="term" value="C:nucleus"/>
    <property type="evidence" value="ECO:0007669"/>
    <property type="project" value="TreeGrafter"/>
</dbReference>
<keyword evidence="1" id="KW-0863">Zinc-finger</keyword>
<dbReference type="EMBL" id="CAJNOH010000063">
    <property type="protein sequence ID" value="CAF0827393.1"/>
    <property type="molecule type" value="Genomic_DNA"/>
</dbReference>
<dbReference type="PANTHER" id="PTHR46664">
    <property type="entry name" value="ATM INTERACTOR"/>
    <property type="match status" value="1"/>
</dbReference>
<dbReference type="EMBL" id="CAJNOL010000505">
    <property type="protein sequence ID" value="CAF1094826.1"/>
    <property type="molecule type" value="Genomic_DNA"/>
</dbReference>
<sequence>MKSCPIVQYKTHSTLNSTYECIIPTTDELNYETSQVKCPHNEKNPSLEKCQKIFKNIMALNVHLQMYHKETGIITASNNYTSRIGRYHCPIEDCIFYCRCKKDHIQPLSFSNFNAVRLHYLRQHGLKKEQCSKCLKSFGLHQDLIAHEKICGVHCPFSCSNCDQQFQNRTSLRRHQLKYHSDINSESQNNQSVINTSSSLPKLNERRKRPNRRRPLPPDQIELSRQNISSHQPVTINPLALELLKNFNNEKIPMSLSTLSSSIIDSTLICESDSDKATQTYTRVSVGTECCSLTNTDLNLIRTIPIKTTEQKSSQTQSRIRVYKKRTRSSTKKTTITSTITDDELSSITLYKTPTNTFNASTMTQWENIPVNDTETQIFTPTRSDISIQTVGNISNLLDYQSESSDNNNSVIIQTLPISMTSTQMQTITEYPLEQTTNEYNNYLLPYQESVGTSCFLDEFLLDDLTNNDSSSSVLFDFDAMDLLDLIDNGTQTYPLISSHETQTITNWDPMLLNEDEWIRTMMNN</sequence>
<feature type="region of interest" description="Disordered" evidence="2">
    <location>
        <begin position="182"/>
        <end position="228"/>
    </location>
</feature>
<evidence type="ECO:0000313" key="4">
    <source>
        <dbReference type="EMBL" id="CAF0827393.1"/>
    </source>
</evidence>
<dbReference type="InterPro" id="IPR013087">
    <property type="entry name" value="Znf_C2H2_type"/>
</dbReference>
<dbReference type="PROSITE" id="PS50157">
    <property type="entry name" value="ZINC_FINGER_C2H2_2"/>
    <property type="match status" value="2"/>
</dbReference>
<feature type="compositionally biased region" description="Polar residues" evidence="2">
    <location>
        <begin position="182"/>
        <end position="200"/>
    </location>
</feature>
<evidence type="ECO:0000313" key="6">
    <source>
        <dbReference type="Proteomes" id="UP000663854"/>
    </source>
</evidence>
<dbReference type="SUPFAM" id="SSF57667">
    <property type="entry name" value="beta-beta-alpha zinc fingers"/>
    <property type="match status" value="1"/>
</dbReference>
<reference evidence="4" key="1">
    <citation type="submission" date="2021-02" db="EMBL/GenBank/DDBJ databases">
        <authorList>
            <person name="Nowell W R."/>
        </authorList>
    </citation>
    <scope>NUCLEOTIDE SEQUENCE</scope>
</reference>
<name>A0A813US89_9BILA</name>
<dbReference type="GO" id="GO:0000981">
    <property type="term" value="F:DNA-binding transcription factor activity, RNA polymerase II-specific"/>
    <property type="evidence" value="ECO:0007669"/>
    <property type="project" value="TreeGrafter"/>
</dbReference>
<comment type="caution">
    <text evidence="4">The sequence shown here is derived from an EMBL/GenBank/DDBJ whole genome shotgun (WGS) entry which is preliminary data.</text>
</comment>
<organism evidence="4 6">
    <name type="scientific">Rotaria sordida</name>
    <dbReference type="NCBI Taxonomy" id="392033"/>
    <lineage>
        <taxon>Eukaryota</taxon>
        <taxon>Metazoa</taxon>
        <taxon>Spiralia</taxon>
        <taxon>Gnathifera</taxon>
        <taxon>Rotifera</taxon>
        <taxon>Eurotatoria</taxon>
        <taxon>Bdelloidea</taxon>
        <taxon>Philodinida</taxon>
        <taxon>Philodinidae</taxon>
        <taxon>Rotaria</taxon>
    </lineage>
</organism>
<dbReference type="GO" id="GO:0045944">
    <property type="term" value="P:positive regulation of transcription by RNA polymerase II"/>
    <property type="evidence" value="ECO:0007669"/>
    <property type="project" value="InterPro"/>
</dbReference>
<dbReference type="SMART" id="SM00355">
    <property type="entry name" value="ZnF_C2H2"/>
    <property type="match status" value="4"/>
</dbReference>
<dbReference type="PANTHER" id="PTHR46664:SF1">
    <property type="entry name" value="ATM INTERACTOR"/>
    <property type="match status" value="1"/>
</dbReference>
<evidence type="ECO:0000256" key="1">
    <source>
        <dbReference type="PROSITE-ProRule" id="PRU00042"/>
    </source>
</evidence>
<evidence type="ECO:0000259" key="3">
    <source>
        <dbReference type="PROSITE" id="PS50157"/>
    </source>
</evidence>
<accession>A0A813US89</accession>
<dbReference type="Proteomes" id="UP000663870">
    <property type="component" value="Unassembled WGS sequence"/>
</dbReference>